<gene>
    <name evidence="1" type="ORF">A5792_19855</name>
</gene>
<proteinExistence type="predicted"/>
<organism evidence="1 2">
    <name type="scientific">Mycolicibacterium peregrinum</name>
    <name type="common">Mycobacterium peregrinum</name>
    <dbReference type="NCBI Taxonomy" id="43304"/>
    <lineage>
        <taxon>Bacteria</taxon>
        <taxon>Bacillati</taxon>
        <taxon>Actinomycetota</taxon>
        <taxon>Actinomycetes</taxon>
        <taxon>Mycobacteriales</taxon>
        <taxon>Mycobacteriaceae</taxon>
        <taxon>Mycolicibacterium</taxon>
    </lineage>
</organism>
<comment type="caution">
    <text evidence="1">The sequence shown here is derived from an EMBL/GenBank/DDBJ whole genome shotgun (WGS) entry which is preliminary data.</text>
</comment>
<evidence type="ECO:0000313" key="2">
    <source>
        <dbReference type="Proteomes" id="UP000093902"/>
    </source>
</evidence>
<reference evidence="2" key="1">
    <citation type="submission" date="2016-06" db="EMBL/GenBank/DDBJ databases">
        <authorList>
            <person name="Sutton G."/>
            <person name="Brinkac L."/>
            <person name="Sanka R."/>
            <person name="Adams M."/>
            <person name="Lau E."/>
            <person name="Mehaffy C."/>
            <person name="Tameris M."/>
            <person name="Hatherill M."/>
            <person name="Hanekom W."/>
            <person name="Mahomed H."/>
            <person name="Mcshane H."/>
        </authorList>
    </citation>
    <scope>NUCLEOTIDE SEQUENCE [LARGE SCALE GENOMIC DNA]</scope>
    <source>
        <strain evidence="2">852002-51209_SCH5440388</strain>
    </source>
</reference>
<evidence type="ECO:0008006" key="3">
    <source>
        <dbReference type="Google" id="ProtNLM"/>
    </source>
</evidence>
<protein>
    <recommendedName>
        <fullName evidence="3">Helix-turn-helix domain-containing protein</fullName>
    </recommendedName>
</protein>
<accession>A0A1A0R4J1</accession>
<sequence length="67" mass="7212">MENSTVRRLVPIPEARHALGDIGRSTLYELVSRGEIVKVNIGRRGFITADSLGEYVDRLTASAGGVA</sequence>
<name>A0A1A0R4J1_MYCPR</name>
<dbReference type="RefSeq" id="WP_064932422.1">
    <property type="nucleotide sequence ID" value="NZ_LZSO01000026.1"/>
</dbReference>
<dbReference type="Proteomes" id="UP000093902">
    <property type="component" value="Unassembled WGS sequence"/>
</dbReference>
<evidence type="ECO:0000313" key="1">
    <source>
        <dbReference type="EMBL" id="OBB29073.1"/>
    </source>
</evidence>
<dbReference type="AlphaFoldDB" id="A0A1A0R4J1"/>
<dbReference type="EMBL" id="LZSO01000026">
    <property type="protein sequence ID" value="OBB29073.1"/>
    <property type="molecule type" value="Genomic_DNA"/>
</dbReference>